<dbReference type="Proteomes" id="UP000007110">
    <property type="component" value="Unassembled WGS sequence"/>
</dbReference>
<dbReference type="InParanoid" id="A0A7M7P5F2"/>
<name>A0A7M7P5F2_STRPU</name>
<evidence type="ECO:0000259" key="5">
    <source>
        <dbReference type="PROSITE" id="PS50825"/>
    </source>
</evidence>
<keyword evidence="2 3" id="KW-1015">Disulfide bond</keyword>
<dbReference type="CDD" id="cd00033">
    <property type="entry name" value="CCP"/>
    <property type="match status" value="6"/>
</dbReference>
<keyword evidence="4" id="KW-0732">Signal</keyword>
<organism evidence="7 8">
    <name type="scientific">Strongylocentrotus purpuratus</name>
    <name type="common">Purple sea urchin</name>
    <dbReference type="NCBI Taxonomy" id="7668"/>
    <lineage>
        <taxon>Eukaryota</taxon>
        <taxon>Metazoa</taxon>
        <taxon>Echinodermata</taxon>
        <taxon>Eleutherozoa</taxon>
        <taxon>Echinozoa</taxon>
        <taxon>Echinoidea</taxon>
        <taxon>Euechinoidea</taxon>
        <taxon>Echinacea</taxon>
        <taxon>Camarodonta</taxon>
        <taxon>Echinidea</taxon>
        <taxon>Strongylocentrotidae</taxon>
        <taxon>Strongylocentrotus</taxon>
    </lineage>
</organism>
<feature type="disulfide bond" evidence="3">
    <location>
        <begin position="641"/>
        <end position="668"/>
    </location>
</feature>
<protein>
    <submittedName>
        <fullName evidence="7">Uncharacterized protein</fullName>
    </submittedName>
</protein>
<evidence type="ECO:0000313" key="8">
    <source>
        <dbReference type="Proteomes" id="UP000007110"/>
    </source>
</evidence>
<reference evidence="7" key="2">
    <citation type="submission" date="2021-01" db="UniProtKB">
        <authorList>
            <consortium name="EnsemblMetazoa"/>
        </authorList>
    </citation>
    <scope>IDENTIFICATION</scope>
</reference>
<proteinExistence type="predicted"/>
<dbReference type="AlphaFoldDB" id="A0A7M7P5F2"/>
<feature type="chain" id="PRO_5029594117" evidence="4">
    <location>
        <begin position="25"/>
        <end position="710"/>
    </location>
</feature>
<keyword evidence="3" id="KW-0768">Sushi</keyword>
<feature type="domain" description="HYR" evidence="5">
    <location>
        <begin position="254"/>
        <end position="339"/>
    </location>
</feature>
<evidence type="ECO:0000256" key="4">
    <source>
        <dbReference type="SAM" id="SignalP"/>
    </source>
</evidence>
<keyword evidence="8" id="KW-1185">Reference proteome</keyword>
<dbReference type="EnsemblMetazoa" id="XM_030990764">
    <property type="protein sequence ID" value="XP_030846624"/>
    <property type="gene ID" value="LOC105437801"/>
</dbReference>
<dbReference type="InterPro" id="IPR003410">
    <property type="entry name" value="HYR_dom"/>
</dbReference>
<dbReference type="Pfam" id="PF02494">
    <property type="entry name" value="HYR"/>
    <property type="match status" value="2"/>
</dbReference>
<evidence type="ECO:0000256" key="2">
    <source>
        <dbReference type="ARBA" id="ARBA00023157"/>
    </source>
</evidence>
<dbReference type="PROSITE" id="PS50923">
    <property type="entry name" value="SUSHI"/>
    <property type="match status" value="6"/>
</dbReference>
<feature type="domain" description="Sushi" evidence="6">
    <location>
        <begin position="467"/>
        <end position="532"/>
    </location>
</feature>
<feature type="domain" description="Sushi" evidence="6">
    <location>
        <begin position="616"/>
        <end position="670"/>
    </location>
</feature>
<dbReference type="GeneID" id="105437801"/>
<dbReference type="SMART" id="SM00032">
    <property type="entry name" value="CCP"/>
    <property type="match status" value="7"/>
</dbReference>
<dbReference type="OrthoDB" id="406096at2759"/>
<feature type="domain" description="Sushi" evidence="6">
    <location>
        <begin position="340"/>
        <end position="401"/>
    </location>
</feature>
<dbReference type="PROSITE" id="PS50825">
    <property type="entry name" value="HYR"/>
    <property type="match status" value="2"/>
</dbReference>
<feature type="disulfide bond" evidence="3">
    <location>
        <begin position="503"/>
        <end position="530"/>
    </location>
</feature>
<feature type="domain" description="Sushi" evidence="6">
    <location>
        <begin position="193"/>
        <end position="255"/>
    </location>
</feature>
<dbReference type="SUPFAM" id="SSF57535">
    <property type="entry name" value="Complement control module/SCR domain"/>
    <property type="match status" value="7"/>
</dbReference>
<keyword evidence="1" id="KW-0677">Repeat</keyword>
<evidence type="ECO:0000256" key="1">
    <source>
        <dbReference type="ARBA" id="ARBA00022737"/>
    </source>
</evidence>
<dbReference type="PANTHER" id="PTHR46343:SF2">
    <property type="entry name" value="SUSHI_VON WILLEBRAND FACTOR TYPE A_EGF_PENTRAXIN DOMAIN-CONTAINING 1"/>
    <property type="match status" value="1"/>
</dbReference>
<feature type="domain" description="Sushi" evidence="6">
    <location>
        <begin position="402"/>
        <end position="466"/>
    </location>
</feature>
<reference evidence="8" key="1">
    <citation type="submission" date="2015-02" db="EMBL/GenBank/DDBJ databases">
        <title>Genome sequencing for Strongylocentrotus purpuratus.</title>
        <authorList>
            <person name="Murali S."/>
            <person name="Liu Y."/>
            <person name="Vee V."/>
            <person name="English A."/>
            <person name="Wang M."/>
            <person name="Skinner E."/>
            <person name="Han Y."/>
            <person name="Muzny D.M."/>
            <person name="Worley K.C."/>
            <person name="Gibbs R.A."/>
        </authorList>
    </citation>
    <scope>NUCLEOTIDE SEQUENCE</scope>
</reference>
<dbReference type="KEGG" id="spu:105437801"/>
<dbReference type="InterPro" id="IPR035976">
    <property type="entry name" value="Sushi/SCR/CCP_sf"/>
</dbReference>
<accession>A0A7M7P5F2</accession>
<dbReference type="RefSeq" id="XP_030846624.1">
    <property type="nucleotide sequence ID" value="XM_030990764.1"/>
</dbReference>
<dbReference type="InterPro" id="IPR043555">
    <property type="entry name" value="SRPX-like"/>
</dbReference>
<evidence type="ECO:0000259" key="6">
    <source>
        <dbReference type="PROSITE" id="PS50923"/>
    </source>
</evidence>
<dbReference type="PANTHER" id="PTHR46343">
    <property type="entry name" value="HYR DOMAIN-CONTAINING PROTEIN"/>
    <property type="match status" value="1"/>
</dbReference>
<feature type="domain" description="HYR" evidence="5">
    <location>
        <begin position="41"/>
        <end position="124"/>
    </location>
</feature>
<dbReference type="Gene3D" id="2.10.70.10">
    <property type="entry name" value="Complement Module, domain 1"/>
    <property type="match status" value="7"/>
</dbReference>
<dbReference type="InterPro" id="IPR000436">
    <property type="entry name" value="Sushi_SCR_CCP_dom"/>
</dbReference>
<evidence type="ECO:0000256" key="3">
    <source>
        <dbReference type="PROSITE-ProRule" id="PRU00302"/>
    </source>
</evidence>
<dbReference type="Pfam" id="PF00084">
    <property type="entry name" value="Sushi"/>
    <property type="match status" value="6"/>
</dbReference>
<dbReference type="FunCoup" id="A0A7M7P5F2">
    <property type="interactions" value="895"/>
</dbReference>
<comment type="caution">
    <text evidence="3">Lacks conserved residue(s) required for the propagation of feature annotation.</text>
</comment>
<feature type="signal peptide" evidence="4">
    <location>
        <begin position="1"/>
        <end position="24"/>
    </location>
</feature>
<feature type="domain" description="Sushi" evidence="6">
    <location>
        <begin position="125"/>
        <end position="192"/>
    </location>
</feature>
<sequence length="710" mass="76258">MKILLIRGLCILVMASLLLQGTDAFWRRRRRRRSSPTPKPKDTTPPVFDVKCNISLGIIHTATIPFGVTWSEPTATDVDKPAPVKRHGNPPGALFSEGDHTITYQARDNVPNYSQCYVMFQIILIKCSSISHLDRGYVSCTKGNLVGSSCHYSCFQGYTLSGGTADRVCTENRQSPTLLTADWSGSQLRCVELTCSADVVSSPPEKGIVSCTQSNLFQSVCSYSCDKGYDIPLGQSSSRVCTSSGWTGSKPECQDTAGPSFEDCPLSQILYAEDRQESGIGSWTPPTPIDNSGATITDVTHDGPAPGAQLPQGHYVITYVARDGQGNEGTCVFTVTVQVIRCSTMPITPGLIVNCEHGNLRGSTCEFTCSHGYRLQGPRSSSCQKDGFAGVWTSQPPACEVLQCSALEPPENGVFLNGRHCQTSYGSSCYFDCLPGFSITNNVLRCSAQTGSDEAFWEGNSPRCEVETCERPDLEGPLEVPDDFSVCGTEVQIPAGIECEFECSQGYFIQGASLATCGLTGSWEHPLPTCKVVTCLASNLPAPLHGGKSGCPHDRELFGSVCSLFCDVGHEASEATPVRRVCQDDGQGGGVWSGGPISCSVVQCLPLDIPSHGYVNGCQLADQARDPTMRQAYGTTCITLCSQGYTPIGTTTRRCLADGRWDGLAQTCVDLTAPNVLCPPDTVLYADPGRSVGTVNWDQLEPVQVNPYQN</sequence>
<evidence type="ECO:0000313" key="7">
    <source>
        <dbReference type="EnsemblMetazoa" id="XP_030846624"/>
    </source>
</evidence>